<dbReference type="GO" id="GO:0016020">
    <property type="term" value="C:membrane"/>
    <property type="evidence" value="ECO:0007669"/>
    <property type="project" value="UniProtKB-SubCell"/>
</dbReference>
<comment type="similarity">
    <text evidence="3">Belongs to the peptidase M50B family.</text>
</comment>
<accession>A0A2U3D3M1</accession>
<dbReference type="InterPro" id="IPR008915">
    <property type="entry name" value="Peptidase_M50"/>
</dbReference>
<evidence type="ECO:0000256" key="6">
    <source>
        <dbReference type="ARBA" id="ARBA00023136"/>
    </source>
</evidence>
<name>A0A2U3D3M1_SULT2</name>
<sequence length="136" mass="14839">MMYFVFLLSVSIHEFGHALAVWLGKAKVKRIQVGIGPPLFRVGVFQLRLVPLNGFVESEGISSRFHGVVVALAGVLAQGVVGVFVLLSGIAKLDPVFWGWFLVVTVLSFLMLFPIGHSDGAVAVRWVFSKKQSINT</sequence>
<comment type="cofactor">
    <cofactor evidence="1">
        <name>Zn(2+)</name>
        <dbReference type="ChEBI" id="CHEBI:29105"/>
    </cofactor>
</comment>
<dbReference type="OrthoDB" id="2991483at2"/>
<evidence type="ECO:0000313" key="10">
    <source>
        <dbReference type="Proteomes" id="UP000245380"/>
    </source>
</evidence>
<feature type="transmembrane region" description="Helical" evidence="7">
    <location>
        <begin position="97"/>
        <end position="115"/>
    </location>
</feature>
<organism evidence="9 10">
    <name type="scientific">Sulfoacidibacillus thermotolerans</name>
    <name type="common">Acidibacillus sulfuroxidans</name>
    <dbReference type="NCBI Taxonomy" id="1765684"/>
    <lineage>
        <taxon>Bacteria</taxon>
        <taxon>Bacillati</taxon>
        <taxon>Bacillota</taxon>
        <taxon>Bacilli</taxon>
        <taxon>Bacillales</taxon>
        <taxon>Alicyclobacillaceae</taxon>
        <taxon>Sulfoacidibacillus</taxon>
    </lineage>
</organism>
<evidence type="ECO:0000256" key="3">
    <source>
        <dbReference type="ARBA" id="ARBA00007931"/>
    </source>
</evidence>
<keyword evidence="4 7" id="KW-0812">Transmembrane</keyword>
<feature type="domain" description="Peptidase M50" evidence="8">
    <location>
        <begin position="3"/>
        <end position="89"/>
    </location>
</feature>
<protein>
    <recommendedName>
        <fullName evidence="8">Peptidase M50 domain-containing protein</fullName>
    </recommendedName>
</protein>
<gene>
    <name evidence="9" type="ORF">BM613_13295</name>
</gene>
<dbReference type="RefSeq" id="WP_109431685.1">
    <property type="nucleotide sequence ID" value="NZ_MPDK01000039.1"/>
</dbReference>
<feature type="transmembrane region" description="Helical" evidence="7">
    <location>
        <begin position="68"/>
        <end position="91"/>
    </location>
</feature>
<evidence type="ECO:0000256" key="1">
    <source>
        <dbReference type="ARBA" id="ARBA00001947"/>
    </source>
</evidence>
<proteinExistence type="inferred from homology"/>
<keyword evidence="6 7" id="KW-0472">Membrane</keyword>
<dbReference type="AlphaFoldDB" id="A0A2U3D3M1"/>
<keyword evidence="10" id="KW-1185">Reference proteome</keyword>
<evidence type="ECO:0000256" key="5">
    <source>
        <dbReference type="ARBA" id="ARBA00022989"/>
    </source>
</evidence>
<dbReference type="Proteomes" id="UP000245380">
    <property type="component" value="Unassembled WGS sequence"/>
</dbReference>
<evidence type="ECO:0000259" key="8">
    <source>
        <dbReference type="Pfam" id="PF02163"/>
    </source>
</evidence>
<reference evidence="9 10" key="1">
    <citation type="submission" date="2016-11" db="EMBL/GenBank/DDBJ databases">
        <title>Comparative genomics of Acidibacillus ferroxidans species.</title>
        <authorList>
            <person name="Oliveira G."/>
            <person name="Nunes G."/>
            <person name="Oliveira R."/>
            <person name="Araujo F."/>
            <person name="Salim A."/>
            <person name="Scholte L."/>
            <person name="Morais D."/>
            <person name="Nancucheo I."/>
            <person name="Johnson D.B."/>
            <person name="Grail B."/>
            <person name="Bittencourt J."/>
            <person name="Valadares R."/>
        </authorList>
    </citation>
    <scope>NUCLEOTIDE SEQUENCE [LARGE SCALE GENOMIC DNA]</scope>
    <source>
        <strain evidence="9 10">Y002</strain>
    </source>
</reference>
<evidence type="ECO:0000256" key="7">
    <source>
        <dbReference type="SAM" id="Phobius"/>
    </source>
</evidence>
<evidence type="ECO:0000256" key="4">
    <source>
        <dbReference type="ARBA" id="ARBA00022692"/>
    </source>
</evidence>
<dbReference type="EMBL" id="MPDK01000039">
    <property type="protein sequence ID" value="PWI55854.1"/>
    <property type="molecule type" value="Genomic_DNA"/>
</dbReference>
<evidence type="ECO:0000313" key="9">
    <source>
        <dbReference type="EMBL" id="PWI55854.1"/>
    </source>
</evidence>
<comment type="caution">
    <text evidence="9">The sequence shown here is derived from an EMBL/GenBank/DDBJ whole genome shotgun (WGS) entry which is preliminary data.</text>
</comment>
<comment type="subcellular location">
    <subcellularLocation>
        <location evidence="2">Membrane</location>
        <topology evidence="2">Multi-pass membrane protein</topology>
    </subcellularLocation>
</comment>
<dbReference type="GO" id="GO:0006508">
    <property type="term" value="P:proteolysis"/>
    <property type="evidence" value="ECO:0007669"/>
    <property type="project" value="InterPro"/>
</dbReference>
<dbReference type="Pfam" id="PF02163">
    <property type="entry name" value="Peptidase_M50"/>
    <property type="match status" value="1"/>
</dbReference>
<keyword evidence="5 7" id="KW-1133">Transmembrane helix</keyword>
<evidence type="ECO:0000256" key="2">
    <source>
        <dbReference type="ARBA" id="ARBA00004141"/>
    </source>
</evidence>